<protein>
    <submittedName>
        <fullName evidence="2">Uncharacterized protein</fullName>
    </submittedName>
</protein>
<feature type="region of interest" description="Disordered" evidence="1">
    <location>
        <begin position="1"/>
        <end position="80"/>
    </location>
</feature>
<dbReference type="AlphaFoldDB" id="A0A1V4KY94"/>
<dbReference type="Proteomes" id="UP000190648">
    <property type="component" value="Unassembled WGS sequence"/>
</dbReference>
<keyword evidence="3" id="KW-1185">Reference proteome</keyword>
<reference evidence="2 3" key="1">
    <citation type="submission" date="2016-02" db="EMBL/GenBank/DDBJ databases">
        <title>Band-tailed pigeon sequencing and assembly.</title>
        <authorList>
            <person name="Soares A.E."/>
            <person name="Novak B.J."/>
            <person name="Rice E.S."/>
            <person name="O'Connell B."/>
            <person name="Chang D."/>
            <person name="Weber S."/>
            <person name="Shapiro B."/>
        </authorList>
    </citation>
    <scope>NUCLEOTIDE SEQUENCE [LARGE SCALE GENOMIC DNA]</scope>
    <source>
        <strain evidence="2">BTP2013</strain>
        <tissue evidence="2">Blood</tissue>
    </source>
</reference>
<name>A0A1V4KY94_PATFA</name>
<evidence type="ECO:0000256" key="1">
    <source>
        <dbReference type="SAM" id="MobiDB-lite"/>
    </source>
</evidence>
<dbReference type="EMBL" id="LSYS01001150">
    <property type="protein sequence ID" value="OPJ89464.1"/>
    <property type="molecule type" value="Genomic_DNA"/>
</dbReference>
<organism evidence="2 3">
    <name type="scientific">Patagioenas fasciata monilis</name>
    <dbReference type="NCBI Taxonomy" id="372326"/>
    <lineage>
        <taxon>Eukaryota</taxon>
        <taxon>Metazoa</taxon>
        <taxon>Chordata</taxon>
        <taxon>Craniata</taxon>
        <taxon>Vertebrata</taxon>
        <taxon>Euteleostomi</taxon>
        <taxon>Archelosauria</taxon>
        <taxon>Archosauria</taxon>
        <taxon>Dinosauria</taxon>
        <taxon>Saurischia</taxon>
        <taxon>Theropoda</taxon>
        <taxon>Coelurosauria</taxon>
        <taxon>Aves</taxon>
        <taxon>Neognathae</taxon>
        <taxon>Neoaves</taxon>
        <taxon>Columbimorphae</taxon>
        <taxon>Columbiformes</taxon>
        <taxon>Columbidae</taxon>
        <taxon>Patagioenas</taxon>
    </lineage>
</organism>
<feature type="compositionally biased region" description="Basic and acidic residues" evidence="1">
    <location>
        <begin position="56"/>
        <end position="79"/>
    </location>
</feature>
<gene>
    <name evidence="2" type="ORF">AV530_003687</name>
</gene>
<evidence type="ECO:0000313" key="2">
    <source>
        <dbReference type="EMBL" id="OPJ89464.1"/>
    </source>
</evidence>
<proteinExistence type="predicted"/>
<evidence type="ECO:0000313" key="3">
    <source>
        <dbReference type="Proteomes" id="UP000190648"/>
    </source>
</evidence>
<sequence length="102" mass="11416">MARRPSKSTPNLVKPTCMSGEAAGGPRRGKEAKPQGLRRSADGRWLARCPASASLDPDKGVKLDKEEEQQKESYDEANGKKYFPNQKLFHRLLGQEKIQLSY</sequence>
<accession>A0A1V4KY94</accession>
<comment type="caution">
    <text evidence="2">The sequence shown here is derived from an EMBL/GenBank/DDBJ whole genome shotgun (WGS) entry which is preliminary data.</text>
</comment>